<proteinExistence type="predicted"/>
<dbReference type="RefSeq" id="WP_027828987.1">
    <property type="nucleotide sequence ID" value="NZ_AUEH01000036.1"/>
</dbReference>
<dbReference type="AlphaFoldDB" id="A0A0R1X4F4"/>
<feature type="transmembrane region" description="Helical" evidence="1">
    <location>
        <begin position="142"/>
        <end position="164"/>
    </location>
</feature>
<evidence type="ECO:0000313" key="2">
    <source>
        <dbReference type="EMBL" id="KRM23444.1"/>
    </source>
</evidence>
<gene>
    <name evidence="2" type="ORF">FC91_GL002060</name>
</gene>
<evidence type="ECO:0000313" key="3">
    <source>
        <dbReference type="Proteomes" id="UP000050949"/>
    </source>
</evidence>
<dbReference type="PATRIC" id="fig|1122147.4.peg.2129"/>
<reference evidence="2 3" key="1">
    <citation type="journal article" date="2015" name="Genome Announc.">
        <title>Expanding the biotechnology potential of lactobacilli through comparative genomics of 213 strains and associated genera.</title>
        <authorList>
            <person name="Sun Z."/>
            <person name="Harris H.M."/>
            <person name="McCann A."/>
            <person name="Guo C."/>
            <person name="Argimon S."/>
            <person name="Zhang W."/>
            <person name="Yang X."/>
            <person name="Jeffery I.B."/>
            <person name="Cooney J.C."/>
            <person name="Kagawa T.F."/>
            <person name="Liu W."/>
            <person name="Song Y."/>
            <person name="Salvetti E."/>
            <person name="Wrobel A."/>
            <person name="Rasinkangas P."/>
            <person name="Parkhill J."/>
            <person name="Rea M.C."/>
            <person name="O'Sullivan O."/>
            <person name="Ritari J."/>
            <person name="Douillard F.P."/>
            <person name="Paul Ross R."/>
            <person name="Yang R."/>
            <person name="Briner A.E."/>
            <person name="Felis G.E."/>
            <person name="de Vos W.M."/>
            <person name="Barrangou R."/>
            <person name="Klaenhammer T.R."/>
            <person name="Caufield P.W."/>
            <person name="Cui Y."/>
            <person name="Zhang H."/>
            <person name="O'Toole P.W."/>
        </authorList>
    </citation>
    <scope>NUCLEOTIDE SEQUENCE [LARGE SCALE GENOMIC DNA]</scope>
    <source>
        <strain evidence="2 3">DSM 16991</strain>
    </source>
</reference>
<comment type="caution">
    <text evidence="2">The sequence shown here is derived from an EMBL/GenBank/DDBJ whole genome shotgun (WGS) entry which is preliminary data.</text>
</comment>
<evidence type="ECO:0008006" key="4">
    <source>
        <dbReference type="Google" id="ProtNLM"/>
    </source>
</evidence>
<dbReference type="Proteomes" id="UP000050949">
    <property type="component" value="Unassembled WGS sequence"/>
</dbReference>
<keyword evidence="1" id="KW-0472">Membrane</keyword>
<feature type="transmembrane region" description="Helical" evidence="1">
    <location>
        <begin position="116"/>
        <end position="136"/>
    </location>
</feature>
<keyword evidence="1" id="KW-0812">Transmembrane</keyword>
<sequence length="265" mass="29795">MWRYYPRNARLEAEIEYMNRFAQEGYVLQRQRGNFRQFAKVAEPQQVYLFVSHESTLNTGYAGGHVTTVRLQPKLFLHYLYVPATMRPEDLTVQPGEDAYMDYLDYMRQGIVRQEFGGLGFFVLAAGIIGLAMLVPPVGPAVIVYILAVLAALGVLALGIWRLFRAVNNGLFLSGNQAVMTPFYVVITILKPDMLTDQEVTSQVAQAVGDGNFRLVTRRKNAYYFTVTNLGINVDELRTELNDALGDRAKVQASYPGHGFAVRLQ</sequence>
<keyword evidence="1" id="KW-1133">Transmembrane helix</keyword>
<protein>
    <recommendedName>
        <fullName evidence="4">DUF2812 domain-containing protein</fullName>
    </recommendedName>
</protein>
<organism evidence="2 3">
    <name type="scientific">Schleiferilactobacillus harbinensis DSM 16991</name>
    <dbReference type="NCBI Taxonomy" id="1122147"/>
    <lineage>
        <taxon>Bacteria</taxon>
        <taxon>Bacillati</taxon>
        <taxon>Bacillota</taxon>
        <taxon>Bacilli</taxon>
        <taxon>Lactobacillales</taxon>
        <taxon>Lactobacillaceae</taxon>
        <taxon>Schleiferilactobacillus</taxon>
    </lineage>
</organism>
<dbReference type="EMBL" id="AZFW01000161">
    <property type="protein sequence ID" value="KRM23444.1"/>
    <property type="molecule type" value="Genomic_DNA"/>
</dbReference>
<accession>A0A0R1X4F4</accession>
<evidence type="ECO:0000256" key="1">
    <source>
        <dbReference type="SAM" id="Phobius"/>
    </source>
</evidence>
<name>A0A0R1X4F4_9LACO</name>